<evidence type="ECO:0000313" key="3">
    <source>
        <dbReference type="Proteomes" id="UP001500282"/>
    </source>
</evidence>
<protein>
    <recommendedName>
        <fullName evidence="4">HTH lysR-type domain-containing protein</fullName>
    </recommendedName>
</protein>
<feature type="compositionally biased region" description="Polar residues" evidence="1">
    <location>
        <begin position="124"/>
        <end position="140"/>
    </location>
</feature>
<name>A0ABP4H4X2_9ACTN</name>
<organism evidence="2 3">
    <name type="scientific">Streptomyces javensis</name>
    <dbReference type="NCBI Taxonomy" id="114698"/>
    <lineage>
        <taxon>Bacteria</taxon>
        <taxon>Bacillati</taxon>
        <taxon>Actinomycetota</taxon>
        <taxon>Actinomycetes</taxon>
        <taxon>Kitasatosporales</taxon>
        <taxon>Streptomycetaceae</taxon>
        <taxon>Streptomyces</taxon>
        <taxon>Streptomyces violaceusniger group</taxon>
    </lineage>
</organism>
<evidence type="ECO:0000256" key="1">
    <source>
        <dbReference type="SAM" id="MobiDB-lite"/>
    </source>
</evidence>
<gene>
    <name evidence="2" type="ORF">GCM10009579_05280</name>
</gene>
<feature type="compositionally biased region" description="Basic and acidic residues" evidence="1">
    <location>
        <begin position="24"/>
        <end position="37"/>
    </location>
</feature>
<accession>A0ABP4H4X2</accession>
<evidence type="ECO:0008006" key="4">
    <source>
        <dbReference type="Google" id="ProtNLM"/>
    </source>
</evidence>
<dbReference type="Proteomes" id="UP001500282">
    <property type="component" value="Unassembled WGS sequence"/>
</dbReference>
<proteinExistence type="predicted"/>
<dbReference type="EMBL" id="BAAAIH010000002">
    <property type="protein sequence ID" value="GAA1250498.1"/>
    <property type="molecule type" value="Genomic_DNA"/>
</dbReference>
<feature type="region of interest" description="Disordered" evidence="1">
    <location>
        <begin position="1"/>
        <end position="68"/>
    </location>
</feature>
<feature type="region of interest" description="Disordered" evidence="1">
    <location>
        <begin position="100"/>
        <end position="198"/>
    </location>
</feature>
<keyword evidence="3" id="KW-1185">Reference proteome</keyword>
<sequence length="198" mass="21750">MARERDSEDRGVNRVTATQEGEELMVRLRERFAESVADRAAASHPRNMTARRPGNRTHPRNSAELETLSSLSVAAEGGDADGEAHRGHCRWSVGLRGPTRFPRGARGGHTRHVNVRHEPCRSSVRGSTLSAELKLVQSSSRVRDPAPGSPWDDDPYGSRPDRPRAASHQGEPRMSTQLTDPSLDEVTMSSVWMEVGAP</sequence>
<reference evidence="3" key="1">
    <citation type="journal article" date="2019" name="Int. J. Syst. Evol. Microbiol.">
        <title>The Global Catalogue of Microorganisms (GCM) 10K type strain sequencing project: providing services to taxonomists for standard genome sequencing and annotation.</title>
        <authorList>
            <consortium name="The Broad Institute Genomics Platform"/>
            <consortium name="The Broad Institute Genome Sequencing Center for Infectious Disease"/>
            <person name="Wu L."/>
            <person name="Ma J."/>
        </authorList>
    </citation>
    <scope>NUCLEOTIDE SEQUENCE [LARGE SCALE GENOMIC DNA]</scope>
    <source>
        <strain evidence="3">JCM 11448</strain>
    </source>
</reference>
<evidence type="ECO:0000313" key="2">
    <source>
        <dbReference type="EMBL" id="GAA1250498.1"/>
    </source>
</evidence>
<comment type="caution">
    <text evidence="2">The sequence shown here is derived from an EMBL/GenBank/DDBJ whole genome shotgun (WGS) entry which is preliminary data.</text>
</comment>
<feature type="compositionally biased region" description="Basic and acidic residues" evidence="1">
    <location>
        <begin position="1"/>
        <end position="12"/>
    </location>
</feature>